<dbReference type="SUPFAM" id="SSF51206">
    <property type="entry name" value="cAMP-binding domain-like"/>
    <property type="match status" value="1"/>
</dbReference>
<keyword evidence="4" id="KW-0472">Membrane</keyword>
<keyword evidence="2" id="KW-0813">Transport</keyword>
<sequence length="481" mass="54721">MQALVFSSLTSHYSPWAVRFLNIGMLFMFNLAYAGSILINFVGCLWFYVATLEGLENSWVNGSDKMLVDSNSPRQWCASIYFTLMTFSTVGYGDIYPKTAVEELIACAMMIFGILLFGFIIGTSREMVKYVSRDARRVAILRRKMQAVEIWADRRGLTSDARRKIRAFYAEIWMAHAELQNDSFFNELPVQLRGEIAEELSSDILRDGHVFQDLDADTRHLLATRMSLRSVVAGHDVCQEGEDADCLWCLQEGEVLAIRHTHHLELIQAPGILGEYCILASRIPECSRRLATLRAIAPCTLWEIRLEDLEYLYKFHPDLYPKLLRCLRAHLDFNIRCSTGDYWQEIRDQVDELPEMKKLRVDPSQCDPDKHTDETSIEKLREEVPEGSEEGQEEASAGTMRHMVSDSFHSLQTGDSPHEPSSGDTMHPDTASRSLKRQLSRIRAPSSFEVCSEHPTASSLPHHSSAPVQDNTAKEWEDVFG</sequence>
<dbReference type="Gene3D" id="2.60.120.10">
    <property type="entry name" value="Jelly Rolls"/>
    <property type="match status" value="1"/>
</dbReference>
<feature type="transmembrane region" description="Helical" evidence="4">
    <location>
        <begin position="104"/>
        <end position="122"/>
    </location>
</feature>
<keyword evidence="1" id="KW-0630">Potassium</keyword>
<dbReference type="CDD" id="cd00038">
    <property type="entry name" value="CAP_ED"/>
    <property type="match status" value="1"/>
</dbReference>
<keyword evidence="1" id="KW-0631">Potassium channel</keyword>
<evidence type="ECO:0000256" key="1">
    <source>
        <dbReference type="ARBA" id="ARBA00022826"/>
    </source>
</evidence>
<keyword evidence="2" id="KW-0406">Ion transport</keyword>
<evidence type="ECO:0000256" key="3">
    <source>
        <dbReference type="SAM" id="MobiDB-lite"/>
    </source>
</evidence>
<feature type="domain" description="Cyclic nucleotide-binding" evidence="5">
    <location>
        <begin position="210"/>
        <end position="312"/>
    </location>
</feature>
<feature type="compositionally biased region" description="Basic and acidic residues" evidence="3">
    <location>
        <begin position="359"/>
        <end position="384"/>
    </location>
</feature>
<feature type="region of interest" description="Disordered" evidence="3">
    <location>
        <begin position="359"/>
        <end position="481"/>
    </location>
</feature>
<feature type="compositionally biased region" description="Basic and acidic residues" evidence="3">
    <location>
        <begin position="472"/>
        <end position="481"/>
    </location>
</feature>
<comment type="caution">
    <text evidence="6">The sequence shown here is derived from an EMBL/GenBank/DDBJ whole genome shotgun (WGS) entry which is preliminary data.</text>
</comment>
<feature type="transmembrane region" description="Helical" evidence="4">
    <location>
        <begin position="20"/>
        <end position="49"/>
    </location>
</feature>
<reference evidence="6 7" key="1">
    <citation type="journal article" date="2024" name="Nat. Commun.">
        <title>Phylogenomics reveals the evolutionary origins of lichenization in chlorophyte algae.</title>
        <authorList>
            <person name="Puginier C."/>
            <person name="Libourel C."/>
            <person name="Otte J."/>
            <person name="Skaloud P."/>
            <person name="Haon M."/>
            <person name="Grisel S."/>
            <person name="Petersen M."/>
            <person name="Berrin J.G."/>
            <person name="Delaux P.M."/>
            <person name="Dal Grande F."/>
            <person name="Keller J."/>
        </authorList>
    </citation>
    <scope>NUCLEOTIDE SEQUENCE [LARGE SCALE GENOMIC DNA]</scope>
    <source>
        <strain evidence="6 7">SAG 2523</strain>
    </source>
</reference>
<evidence type="ECO:0000256" key="4">
    <source>
        <dbReference type="SAM" id="Phobius"/>
    </source>
</evidence>
<accession>A0AAW1RGH7</accession>
<proteinExistence type="predicted"/>
<feature type="compositionally biased region" description="Polar residues" evidence="3">
    <location>
        <begin position="455"/>
        <end position="471"/>
    </location>
</feature>
<dbReference type="PANTHER" id="PTHR45743:SF2">
    <property type="entry name" value="POTASSIUM CHANNEL AKT1"/>
    <property type="match status" value="1"/>
</dbReference>
<dbReference type="Pfam" id="PF07885">
    <property type="entry name" value="Ion_trans_2"/>
    <property type="match status" value="1"/>
</dbReference>
<protein>
    <recommendedName>
        <fullName evidence="5">Cyclic nucleotide-binding domain-containing protein</fullName>
    </recommendedName>
</protein>
<dbReference type="InterPro" id="IPR013099">
    <property type="entry name" value="K_chnl_dom"/>
</dbReference>
<keyword evidence="1" id="KW-0633">Potassium transport</keyword>
<dbReference type="Proteomes" id="UP001485043">
    <property type="component" value="Unassembled WGS sequence"/>
</dbReference>
<gene>
    <name evidence="6" type="ORF">WJX84_005446</name>
</gene>
<dbReference type="PROSITE" id="PS50042">
    <property type="entry name" value="CNMP_BINDING_3"/>
    <property type="match status" value="1"/>
</dbReference>
<dbReference type="GO" id="GO:0005249">
    <property type="term" value="F:voltage-gated potassium channel activity"/>
    <property type="evidence" value="ECO:0007669"/>
    <property type="project" value="InterPro"/>
</dbReference>
<dbReference type="Gene3D" id="1.10.287.630">
    <property type="entry name" value="Helix hairpin bin"/>
    <property type="match status" value="1"/>
</dbReference>
<name>A0AAW1RGH7_9CHLO</name>
<keyword evidence="2" id="KW-0407">Ion channel</keyword>
<dbReference type="InterPro" id="IPR045319">
    <property type="entry name" value="KAT/AKT"/>
</dbReference>
<dbReference type="GO" id="GO:0034702">
    <property type="term" value="C:monoatomic ion channel complex"/>
    <property type="evidence" value="ECO:0007669"/>
    <property type="project" value="UniProtKB-KW"/>
</dbReference>
<dbReference type="InterPro" id="IPR000595">
    <property type="entry name" value="cNMP-bd_dom"/>
</dbReference>
<keyword evidence="4" id="KW-0812">Transmembrane</keyword>
<keyword evidence="4" id="KW-1133">Transmembrane helix</keyword>
<evidence type="ECO:0000313" key="6">
    <source>
        <dbReference type="EMBL" id="KAK9832565.1"/>
    </source>
</evidence>
<dbReference type="InterPro" id="IPR018490">
    <property type="entry name" value="cNMP-bd_dom_sf"/>
</dbReference>
<keyword evidence="7" id="KW-1185">Reference proteome</keyword>
<dbReference type="InterPro" id="IPR014710">
    <property type="entry name" value="RmlC-like_jellyroll"/>
</dbReference>
<evidence type="ECO:0000256" key="2">
    <source>
        <dbReference type="ARBA" id="ARBA00022882"/>
    </source>
</evidence>
<organism evidence="6 7">
    <name type="scientific">Apatococcus fuscideae</name>
    <dbReference type="NCBI Taxonomy" id="2026836"/>
    <lineage>
        <taxon>Eukaryota</taxon>
        <taxon>Viridiplantae</taxon>
        <taxon>Chlorophyta</taxon>
        <taxon>core chlorophytes</taxon>
        <taxon>Trebouxiophyceae</taxon>
        <taxon>Chlorellales</taxon>
        <taxon>Chlorellaceae</taxon>
        <taxon>Apatococcus</taxon>
    </lineage>
</organism>
<dbReference type="Gene3D" id="1.10.287.70">
    <property type="match status" value="1"/>
</dbReference>
<dbReference type="SUPFAM" id="SSF81324">
    <property type="entry name" value="Voltage-gated potassium channels"/>
    <property type="match status" value="1"/>
</dbReference>
<evidence type="ECO:0000313" key="7">
    <source>
        <dbReference type="Proteomes" id="UP001485043"/>
    </source>
</evidence>
<dbReference type="AlphaFoldDB" id="A0AAW1RGH7"/>
<dbReference type="SMART" id="SM00100">
    <property type="entry name" value="cNMP"/>
    <property type="match status" value="1"/>
</dbReference>
<dbReference type="PANTHER" id="PTHR45743">
    <property type="entry name" value="POTASSIUM CHANNEL AKT1"/>
    <property type="match status" value="1"/>
</dbReference>
<dbReference type="EMBL" id="JALJOV010002240">
    <property type="protein sequence ID" value="KAK9832565.1"/>
    <property type="molecule type" value="Genomic_DNA"/>
</dbReference>
<evidence type="ECO:0000259" key="5">
    <source>
        <dbReference type="PROSITE" id="PS50042"/>
    </source>
</evidence>
<dbReference type="Pfam" id="PF00027">
    <property type="entry name" value="cNMP_binding"/>
    <property type="match status" value="1"/>
</dbReference>
<keyword evidence="2" id="KW-0851">Voltage-gated channel</keyword>